<protein>
    <submittedName>
        <fullName evidence="2">Alpha/beta fold hydrolase</fullName>
    </submittedName>
</protein>
<dbReference type="GO" id="GO:0016787">
    <property type="term" value="F:hydrolase activity"/>
    <property type="evidence" value="ECO:0007669"/>
    <property type="project" value="UniProtKB-KW"/>
</dbReference>
<reference evidence="3" key="1">
    <citation type="journal article" date="2019" name="Int. J. Syst. Evol. Microbiol.">
        <title>The Global Catalogue of Microorganisms (GCM) 10K type strain sequencing project: providing services to taxonomists for standard genome sequencing and annotation.</title>
        <authorList>
            <consortium name="The Broad Institute Genomics Platform"/>
            <consortium name="The Broad Institute Genome Sequencing Center for Infectious Disease"/>
            <person name="Wu L."/>
            <person name="Ma J."/>
        </authorList>
    </citation>
    <scope>NUCLEOTIDE SEQUENCE [LARGE SCALE GENOMIC DNA]</scope>
    <source>
        <strain evidence="3">KCTC 42964</strain>
    </source>
</reference>
<dbReference type="PANTHER" id="PTHR43433:SF1">
    <property type="entry name" value="BLL5160 PROTEIN"/>
    <property type="match status" value="1"/>
</dbReference>
<dbReference type="Proteomes" id="UP001595528">
    <property type="component" value="Unassembled WGS sequence"/>
</dbReference>
<sequence>MTADPDIAIAGRPRDVQANGLRHRVLEYPAEGRATARAEVVMLPGITSPAATTDFLARPIAARGFRVWSPDIRGRGDSEVPPAGGYAMTDYAADVAGLVQALGLPAPIVIGHSMGARIAAAHAVLHGGADHPLLVLVDPPVSGPGRAPYPTSRDSFLAQLHEAKAGTTVEAVRRFYPKWPERELRLRLQVLPSCDETAVLESYEGFHTEDFFDHWRRVTPPAVLIRGADSPVVPPGAAAELAAANPAVPVVAVPAAGHMVPWDNFEGFIAELLPRLEAAAP</sequence>
<comment type="caution">
    <text evidence="2">The sequence shown here is derived from an EMBL/GenBank/DDBJ whole genome shotgun (WGS) entry which is preliminary data.</text>
</comment>
<proteinExistence type="predicted"/>
<evidence type="ECO:0000259" key="1">
    <source>
        <dbReference type="Pfam" id="PF00561"/>
    </source>
</evidence>
<dbReference type="PANTHER" id="PTHR43433">
    <property type="entry name" value="HYDROLASE, ALPHA/BETA FOLD FAMILY PROTEIN"/>
    <property type="match status" value="1"/>
</dbReference>
<keyword evidence="3" id="KW-1185">Reference proteome</keyword>
<accession>A0ABV7L1C9</accession>
<dbReference type="PRINTS" id="PR00111">
    <property type="entry name" value="ABHYDROLASE"/>
</dbReference>
<dbReference type="Pfam" id="PF00561">
    <property type="entry name" value="Abhydrolase_1"/>
    <property type="match status" value="1"/>
</dbReference>
<dbReference type="Gene3D" id="3.40.50.1820">
    <property type="entry name" value="alpha/beta hydrolase"/>
    <property type="match status" value="1"/>
</dbReference>
<dbReference type="InterPro" id="IPR050471">
    <property type="entry name" value="AB_hydrolase"/>
</dbReference>
<dbReference type="SUPFAM" id="SSF53474">
    <property type="entry name" value="alpha/beta-Hydrolases"/>
    <property type="match status" value="1"/>
</dbReference>
<dbReference type="InterPro" id="IPR000073">
    <property type="entry name" value="AB_hydrolase_1"/>
</dbReference>
<gene>
    <name evidence="2" type="ORF">ACFOGJ_14550</name>
</gene>
<evidence type="ECO:0000313" key="3">
    <source>
        <dbReference type="Proteomes" id="UP001595528"/>
    </source>
</evidence>
<name>A0ABV7L1C9_9PROT</name>
<dbReference type="InterPro" id="IPR029058">
    <property type="entry name" value="AB_hydrolase_fold"/>
</dbReference>
<dbReference type="EMBL" id="JBHRTR010000028">
    <property type="protein sequence ID" value="MFC3228461.1"/>
    <property type="molecule type" value="Genomic_DNA"/>
</dbReference>
<organism evidence="2 3">
    <name type="scientific">Marinibaculum pumilum</name>
    <dbReference type="NCBI Taxonomy" id="1766165"/>
    <lineage>
        <taxon>Bacteria</taxon>
        <taxon>Pseudomonadati</taxon>
        <taxon>Pseudomonadota</taxon>
        <taxon>Alphaproteobacteria</taxon>
        <taxon>Rhodospirillales</taxon>
        <taxon>Rhodospirillaceae</taxon>
        <taxon>Marinibaculum</taxon>
    </lineage>
</organism>
<dbReference type="RefSeq" id="WP_379901593.1">
    <property type="nucleotide sequence ID" value="NZ_JBHRTR010000028.1"/>
</dbReference>
<feature type="domain" description="AB hydrolase-1" evidence="1">
    <location>
        <begin position="41"/>
        <end position="264"/>
    </location>
</feature>
<evidence type="ECO:0000313" key="2">
    <source>
        <dbReference type="EMBL" id="MFC3228461.1"/>
    </source>
</evidence>
<keyword evidence="2" id="KW-0378">Hydrolase</keyword>